<comment type="caution">
    <text evidence="2">The sequence shown here is derived from an EMBL/GenBank/DDBJ whole genome shotgun (WGS) entry which is preliminary data.</text>
</comment>
<keyword evidence="1" id="KW-1133">Transmembrane helix</keyword>
<dbReference type="EMBL" id="LANA01000001">
    <property type="protein sequence ID" value="NMN67174.1"/>
    <property type="molecule type" value="Genomic_DNA"/>
</dbReference>
<sequence length="58" mass="6362">MQLSKNTSSGTGKRLLIKVTLVLSIIIVAVIFLGKIEFPSPNKEIEKTIPNAKLKIVK</sequence>
<protein>
    <recommendedName>
        <fullName evidence="4">Transmembrane protein</fullName>
    </recommendedName>
</protein>
<name>A0ABX1T115_PELUQ</name>
<dbReference type="Proteomes" id="UP001166004">
    <property type="component" value="Unassembled WGS sequence"/>
</dbReference>
<evidence type="ECO:0008006" key="4">
    <source>
        <dbReference type="Google" id="ProtNLM"/>
    </source>
</evidence>
<evidence type="ECO:0000313" key="3">
    <source>
        <dbReference type="Proteomes" id="UP001166004"/>
    </source>
</evidence>
<accession>A0ABX1T115</accession>
<keyword evidence="1" id="KW-0812">Transmembrane</keyword>
<evidence type="ECO:0000256" key="1">
    <source>
        <dbReference type="SAM" id="Phobius"/>
    </source>
</evidence>
<proteinExistence type="predicted"/>
<keyword evidence="1" id="KW-0472">Membrane</keyword>
<keyword evidence="3" id="KW-1185">Reference proteome</keyword>
<evidence type="ECO:0000313" key="2">
    <source>
        <dbReference type="EMBL" id="NMN67174.1"/>
    </source>
</evidence>
<dbReference type="RefSeq" id="WP_169035684.1">
    <property type="nucleotide sequence ID" value="NZ_LANA01000001.1"/>
</dbReference>
<feature type="transmembrane region" description="Helical" evidence="1">
    <location>
        <begin position="15"/>
        <end position="34"/>
    </location>
</feature>
<gene>
    <name evidence="2" type="ORF">VP91_00003130</name>
</gene>
<organism evidence="2 3">
    <name type="scientific">Pelagibacter ubique</name>
    <dbReference type="NCBI Taxonomy" id="198252"/>
    <lineage>
        <taxon>Bacteria</taxon>
        <taxon>Pseudomonadati</taxon>
        <taxon>Pseudomonadota</taxon>
        <taxon>Alphaproteobacteria</taxon>
        <taxon>Candidatus Pelagibacterales</taxon>
        <taxon>Candidatus Pelagibacteraceae</taxon>
        <taxon>Candidatus Pelagibacter</taxon>
    </lineage>
</organism>
<reference evidence="2 3" key="1">
    <citation type="submission" date="2019-07" db="EMBL/GenBank/DDBJ databases">
        <title>SAR11 Genome Evolution.</title>
        <authorList>
            <person name="Giovannoni S."/>
        </authorList>
    </citation>
    <scope>NUCLEOTIDE SEQUENCE [LARGE SCALE GENOMIC DNA]</scope>
    <source>
        <strain evidence="2 3">HTCC9565</strain>
    </source>
</reference>